<dbReference type="InterPro" id="IPR029069">
    <property type="entry name" value="HotDog_dom_sf"/>
</dbReference>
<proteinExistence type="predicted"/>
<evidence type="ECO:0000313" key="4">
    <source>
        <dbReference type="EMBL" id="SEJ69392.1"/>
    </source>
</evidence>
<dbReference type="InterPro" id="IPR052342">
    <property type="entry name" value="MCH/BMMD"/>
</dbReference>
<dbReference type="Pfam" id="PF01575">
    <property type="entry name" value="MaoC_dehydratas"/>
    <property type="match status" value="1"/>
</dbReference>
<dbReference type="PANTHER" id="PTHR43664:SF1">
    <property type="entry name" value="BETA-METHYLMALYL-COA DEHYDRATASE"/>
    <property type="match status" value="1"/>
</dbReference>
<evidence type="ECO:0000313" key="5">
    <source>
        <dbReference type="Proteomes" id="UP000076878"/>
    </source>
</evidence>
<dbReference type="EMBL" id="FNYT01000022">
    <property type="protein sequence ID" value="SEJ69392.1"/>
    <property type="molecule type" value="Genomic_DNA"/>
</dbReference>
<dbReference type="STRING" id="640938.TR210_500"/>
<keyword evidence="6" id="KW-1185">Reference proteome</keyword>
<gene>
    <name evidence="4" type="ORF">SAMN05216375_12229</name>
    <name evidence="3" type="ORF">TR210_500</name>
</gene>
<reference evidence="3 5" key="1">
    <citation type="submission" date="2016-02" db="EMBL/GenBank/DDBJ databases">
        <authorList>
            <person name="Wen L."/>
            <person name="He K."/>
            <person name="Yang H."/>
        </authorList>
    </citation>
    <scope>NUCLEOTIDE SEQUENCE [LARGE SCALE GENOMIC DNA]</scope>
    <source>
        <strain evidence="3">Trichococcus_R210</strain>
    </source>
</reference>
<evidence type="ECO:0000259" key="2">
    <source>
        <dbReference type="Pfam" id="PF01575"/>
    </source>
</evidence>
<evidence type="ECO:0000256" key="1">
    <source>
        <dbReference type="SAM" id="MobiDB-lite"/>
    </source>
</evidence>
<name>A0A143YCV0_9LACT</name>
<dbReference type="RefSeq" id="WP_068621207.1">
    <property type="nucleotide sequence ID" value="NZ_FJNB01000002.1"/>
</dbReference>
<sequence>MGLKDIKLGKSIDEIQEGDSLTVTEIIEDKDILLYLGLTNDGNPLYIQHDYSQTTRFQKPIVPTVLLVGILTSNVSKHLPGPGSHIVDVSLNVIEPIYHNSTITFNFEVERVDERREQVTISVVGTNMENERVLDAELIVETPRKLVFDEEENMIGDDQKEDDATVDTGANPTSKTESESE</sequence>
<dbReference type="PANTHER" id="PTHR43664">
    <property type="entry name" value="MONOAMINE OXIDASE-RELATED"/>
    <property type="match status" value="1"/>
</dbReference>
<reference evidence="4 6" key="2">
    <citation type="submission" date="2016-10" db="EMBL/GenBank/DDBJ databases">
        <authorList>
            <person name="Varghese N."/>
            <person name="Submissions S."/>
        </authorList>
    </citation>
    <scope>NUCLEOTIDE SEQUENCE [LARGE SCALE GENOMIC DNA]</scope>
    <source>
        <strain evidence="4 6">DSM 22150</strain>
    </source>
</reference>
<protein>
    <submittedName>
        <fullName evidence="4">Acyl dehydratase</fullName>
    </submittedName>
</protein>
<accession>A0A143YCV0</accession>
<organism evidence="3 5">
    <name type="scientific">Trichococcus ilyis</name>
    <dbReference type="NCBI Taxonomy" id="640938"/>
    <lineage>
        <taxon>Bacteria</taxon>
        <taxon>Bacillati</taxon>
        <taxon>Bacillota</taxon>
        <taxon>Bacilli</taxon>
        <taxon>Lactobacillales</taxon>
        <taxon>Carnobacteriaceae</taxon>
        <taxon>Trichococcus</taxon>
    </lineage>
</organism>
<feature type="compositionally biased region" description="Acidic residues" evidence="1">
    <location>
        <begin position="149"/>
        <end position="165"/>
    </location>
</feature>
<dbReference type="EMBL" id="FJNB01000002">
    <property type="protein sequence ID" value="CZQ85854.1"/>
    <property type="molecule type" value="Genomic_DNA"/>
</dbReference>
<feature type="region of interest" description="Disordered" evidence="1">
    <location>
        <begin position="149"/>
        <end position="181"/>
    </location>
</feature>
<dbReference type="Gene3D" id="3.10.129.10">
    <property type="entry name" value="Hotdog Thioesterase"/>
    <property type="match status" value="1"/>
</dbReference>
<dbReference type="SUPFAM" id="SSF54637">
    <property type="entry name" value="Thioesterase/thiol ester dehydrase-isomerase"/>
    <property type="match status" value="1"/>
</dbReference>
<dbReference type="Proteomes" id="UP000076878">
    <property type="component" value="Unassembled WGS sequence"/>
</dbReference>
<evidence type="ECO:0000313" key="6">
    <source>
        <dbReference type="Proteomes" id="UP000199280"/>
    </source>
</evidence>
<dbReference type="InterPro" id="IPR002539">
    <property type="entry name" value="MaoC-like_dom"/>
</dbReference>
<dbReference type="AlphaFoldDB" id="A0A143YCV0"/>
<evidence type="ECO:0000313" key="3">
    <source>
        <dbReference type="EMBL" id="CZQ85854.1"/>
    </source>
</evidence>
<dbReference type="OrthoDB" id="2691304at2"/>
<dbReference type="Proteomes" id="UP000199280">
    <property type="component" value="Unassembled WGS sequence"/>
</dbReference>
<feature type="domain" description="MaoC-like" evidence="2">
    <location>
        <begin position="19"/>
        <end position="120"/>
    </location>
</feature>